<evidence type="ECO:0000256" key="9">
    <source>
        <dbReference type="ARBA" id="ARBA00031449"/>
    </source>
</evidence>
<dbReference type="Gene3D" id="3.30.479.10">
    <property type="entry name" value="6-pyruvoyl tetrahydropterin synthase/QueD"/>
    <property type="match status" value="2"/>
</dbReference>
<dbReference type="InterPro" id="IPR007115">
    <property type="entry name" value="6-PTP_synth/QueD"/>
</dbReference>
<proteinExistence type="inferred from homology"/>
<name>A0AAC9IGY1_9BACI</name>
<dbReference type="KEGG" id="bxi:BK049_08180"/>
<keyword evidence="8" id="KW-0456">Lyase</keyword>
<dbReference type="PROSITE" id="PS00987">
    <property type="entry name" value="PTPS_1"/>
    <property type="match status" value="1"/>
</dbReference>
<dbReference type="FunFam" id="3.30.479.10:FF:000003">
    <property type="entry name" value="6-pyruvoyl tetrahydrobiopterin synthase"/>
    <property type="match status" value="1"/>
</dbReference>
<evidence type="ECO:0000313" key="12">
    <source>
        <dbReference type="Proteomes" id="UP000177709"/>
    </source>
</evidence>
<dbReference type="InterPro" id="IPR022470">
    <property type="entry name" value="PTPS_Cys_AS"/>
</dbReference>
<dbReference type="Pfam" id="PF01242">
    <property type="entry name" value="PTPS"/>
    <property type="match status" value="2"/>
</dbReference>
<organism evidence="11 12">
    <name type="scientific">Bacillus xiamenensis</name>
    <dbReference type="NCBI Taxonomy" id="1178537"/>
    <lineage>
        <taxon>Bacteria</taxon>
        <taxon>Bacillati</taxon>
        <taxon>Bacillota</taxon>
        <taxon>Bacilli</taxon>
        <taxon>Bacillales</taxon>
        <taxon>Bacillaceae</taxon>
        <taxon>Bacillus</taxon>
    </lineage>
</organism>
<dbReference type="EC" id="4.1.2.50" evidence="4"/>
<evidence type="ECO:0000256" key="3">
    <source>
        <dbReference type="ARBA" id="ARBA00008900"/>
    </source>
</evidence>
<evidence type="ECO:0000256" key="8">
    <source>
        <dbReference type="ARBA" id="ARBA00023239"/>
    </source>
</evidence>
<sequence>MLYLSRKMYFSSLHSYRVKEWSDEYNQQVFGPCSNPNGHGHDYTLEVMVKGKLNRQSGIVVNITDIDKVVKSFVAENLNGKFLNMENDYFKHHIPTTENIATYLWESLDGKIDHCQIHKIRLHENNFLYSEKEDGQMVRLTRKYHFCTAHRLHSEQLSEEENQELFGKCNNPYGHGHNYYLEVTVNGEPDPVTGMIANLSDIDSVVEKEIMEKFDHKHLNLDTEEFKDLNPTSENVAVVIWDLLSPQLTNLFKIGLYETEKNYFEYCGPQEDMKYGA</sequence>
<evidence type="ECO:0000256" key="4">
    <source>
        <dbReference type="ARBA" id="ARBA00012982"/>
    </source>
</evidence>
<evidence type="ECO:0000256" key="7">
    <source>
        <dbReference type="ARBA" id="ARBA00022833"/>
    </source>
</evidence>
<dbReference type="SUPFAM" id="SSF55620">
    <property type="entry name" value="Tetrahydrobiopterin biosynthesis enzymes-like"/>
    <property type="match status" value="2"/>
</dbReference>
<comment type="pathway">
    <text evidence="2">Purine metabolism; 7-cyano-7-deazaguanine biosynthesis.</text>
</comment>
<keyword evidence="7" id="KW-0862">Zinc</keyword>
<dbReference type="Proteomes" id="UP000177709">
    <property type="component" value="Chromosome"/>
</dbReference>
<reference evidence="11 12" key="1">
    <citation type="submission" date="2016-10" db="EMBL/GenBank/DDBJ databases">
        <title>Whole genome sequence of hyper active fibrinolysis bacterium Bacillus pumilus strain VV3 isolated from fermented rice.</title>
        <authorList>
            <person name="Mariadas V.A."/>
            <person name="Vijayaraghavan P."/>
            <person name="Dhandapani V."/>
        </authorList>
    </citation>
    <scope>NUCLEOTIDE SEQUENCE [LARGE SCALE GENOMIC DNA]</scope>
    <source>
        <strain evidence="11 12">VV3</strain>
    </source>
</reference>
<accession>A0AAC9IGY1</accession>
<dbReference type="AlphaFoldDB" id="A0AAC9IGY1"/>
<evidence type="ECO:0000256" key="1">
    <source>
        <dbReference type="ARBA" id="ARBA00001947"/>
    </source>
</evidence>
<protein>
    <recommendedName>
        <fullName evidence="5">6-carboxy-5,6,7,8-tetrahydropterin synthase</fullName>
        <ecNumber evidence="4">4.1.2.50</ecNumber>
    </recommendedName>
    <alternativeName>
        <fullName evidence="9">Queuosine biosynthesis protein QueD</fullName>
    </alternativeName>
</protein>
<dbReference type="GO" id="GO:0046872">
    <property type="term" value="F:metal ion binding"/>
    <property type="evidence" value="ECO:0007669"/>
    <property type="project" value="UniProtKB-KW"/>
</dbReference>
<comment type="cofactor">
    <cofactor evidence="1">
        <name>Zn(2+)</name>
        <dbReference type="ChEBI" id="CHEBI:29105"/>
    </cofactor>
</comment>
<dbReference type="PANTHER" id="PTHR12589:SF7">
    <property type="entry name" value="6-PYRUVOYL TETRAHYDROBIOPTERIN SYNTHASE"/>
    <property type="match status" value="1"/>
</dbReference>
<keyword evidence="6" id="KW-0479">Metal-binding</keyword>
<comment type="catalytic activity">
    <reaction evidence="10">
        <text>7,8-dihydroneopterin 3'-triphosphate + H2O = 6-carboxy-5,6,7,8-tetrahydropterin + triphosphate + acetaldehyde + 2 H(+)</text>
        <dbReference type="Rhea" id="RHEA:27966"/>
        <dbReference type="ChEBI" id="CHEBI:15343"/>
        <dbReference type="ChEBI" id="CHEBI:15377"/>
        <dbReference type="ChEBI" id="CHEBI:15378"/>
        <dbReference type="ChEBI" id="CHEBI:18036"/>
        <dbReference type="ChEBI" id="CHEBI:58462"/>
        <dbReference type="ChEBI" id="CHEBI:61032"/>
        <dbReference type="EC" id="4.1.2.50"/>
    </reaction>
</comment>
<evidence type="ECO:0000256" key="6">
    <source>
        <dbReference type="ARBA" id="ARBA00022723"/>
    </source>
</evidence>
<dbReference type="EMBL" id="CP017786">
    <property type="protein sequence ID" value="AOZ88661.1"/>
    <property type="molecule type" value="Genomic_DNA"/>
</dbReference>
<dbReference type="InterPro" id="IPR038418">
    <property type="entry name" value="6-PTP_synth/QueD_sf"/>
</dbReference>
<evidence type="ECO:0000256" key="10">
    <source>
        <dbReference type="ARBA" id="ARBA00048807"/>
    </source>
</evidence>
<dbReference type="GO" id="GO:0006729">
    <property type="term" value="P:tetrahydrobiopterin biosynthetic process"/>
    <property type="evidence" value="ECO:0007669"/>
    <property type="project" value="InterPro"/>
</dbReference>
<evidence type="ECO:0000313" key="11">
    <source>
        <dbReference type="EMBL" id="AOZ88661.1"/>
    </source>
</evidence>
<dbReference type="GO" id="GO:0070497">
    <property type="term" value="F:6-carboxytetrahydropterin synthase activity"/>
    <property type="evidence" value="ECO:0007669"/>
    <property type="project" value="UniProtKB-EC"/>
</dbReference>
<dbReference type="PANTHER" id="PTHR12589">
    <property type="entry name" value="PYRUVOYL TETRAHYDROBIOPTERIN SYNTHASE"/>
    <property type="match status" value="1"/>
</dbReference>
<dbReference type="RefSeq" id="WP_071168262.1">
    <property type="nucleotide sequence ID" value="NZ_CP017786.1"/>
</dbReference>
<evidence type="ECO:0000256" key="2">
    <source>
        <dbReference type="ARBA" id="ARBA00005061"/>
    </source>
</evidence>
<comment type="similarity">
    <text evidence="3">Belongs to the PTPS family. QueD subfamily.</text>
</comment>
<dbReference type="GO" id="GO:0003874">
    <property type="term" value="F:6-pyruvoyltetrahydropterin synthase activity"/>
    <property type="evidence" value="ECO:0007669"/>
    <property type="project" value="InterPro"/>
</dbReference>
<gene>
    <name evidence="11" type="ORF">BK049_08180</name>
</gene>
<evidence type="ECO:0000256" key="5">
    <source>
        <dbReference type="ARBA" id="ARBA00018141"/>
    </source>
</evidence>